<evidence type="ECO:0000256" key="3">
    <source>
        <dbReference type="ARBA" id="ARBA00022448"/>
    </source>
</evidence>
<evidence type="ECO:0000256" key="4">
    <source>
        <dbReference type="ARBA" id="ARBA00022475"/>
    </source>
</evidence>
<feature type="transmembrane region" description="Helical" evidence="8">
    <location>
        <begin position="100"/>
        <end position="118"/>
    </location>
</feature>
<name>A0AAP4BUC3_9CORY</name>
<dbReference type="InterPro" id="IPR002781">
    <property type="entry name" value="TM_pro_TauE-like"/>
</dbReference>
<protein>
    <recommendedName>
        <fullName evidence="8">Probable membrane transporter protein</fullName>
    </recommendedName>
</protein>
<dbReference type="GO" id="GO:0005886">
    <property type="term" value="C:plasma membrane"/>
    <property type="evidence" value="ECO:0007669"/>
    <property type="project" value="UniProtKB-SubCell"/>
</dbReference>
<evidence type="ECO:0000256" key="6">
    <source>
        <dbReference type="ARBA" id="ARBA00022989"/>
    </source>
</evidence>
<keyword evidence="6 8" id="KW-1133">Transmembrane helix</keyword>
<sequence>MSAEIITALLVGSLAAGWVDAVVGGGGLILIPLILVLNPSMAPAQALATNKVAAIFGTSSAAITLSRRVPSALHALKYAPPALVGSAAGALLAASVDKQVMRPVIIVLLVAVGVFTVARPSFGAAKSSSAGPAAASKDAEKNMPARRWVGLLALVGAIGVYDGVFGPGTGLFLIMGFVALLGTDFIASAARAKIINVSTNIGALITFGLQGEVLWLLGLALAVTNVVGAQIGARMVLGRGTGFVRVVLLVVVVVMAGKLALDQVGITG</sequence>
<evidence type="ECO:0000256" key="8">
    <source>
        <dbReference type="RuleBase" id="RU363041"/>
    </source>
</evidence>
<evidence type="ECO:0000256" key="2">
    <source>
        <dbReference type="ARBA" id="ARBA00009142"/>
    </source>
</evidence>
<dbReference type="InterPro" id="IPR052017">
    <property type="entry name" value="TSUP"/>
</dbReference>
<feature type="transmembrane region" description="Helical" evidence="8">
    <location>
        <begin position="171"/>
        <end position="189"/>
    </location>
</feature>
<dbReference type="AlphaFoldDB" id="A0AAP4BUC3"/>
<proteinExistence type="inferred from homology"/>
<reference evidence="9" key="1">
    <citation type="submission" date="2023-05" db="EMBL/GenBank/DDBJ databases">
        <title>Metabolic capabilities are highly conserved among human nasal-associated Corynebacterium species in pangenomic analyses.</title>
        <authorList>
            <person name="Tran T.H."/>
            <person name="Roberts A.Q."/>
            <person name="Escapa I.F."/>
            <person name="Gao W."/>
            <person name="Conlan S."/>
            <person name="Kong H."/>
            <person name="Segre J.A."/>
            <person name="Kelly M.S."/>
            <person name="Lemon K.P."/>
        </authorList>
    </citation>
    <scope>NUCLEOTIDE SEQUENCE</scope>
    <source>
        <strain evidence="9">KPL2654</strain>
    </source>
</reference>
<comment type="similarity">
    <text evidence="2 8">Belongs to the 4-toluene sulfonate uptake permease (TSUP) (TC 2.A.102) family.</text>
</comment>
<evidence type="ECO:0000313" key="10">
    <source>
        <dbReference type="Proteomes" id="UP001226160"/>
    </source>
</evidence>
<dbReference type="PANTHER" id="PTHR30269:SF0">
    <property type="entry name" value="MEMBRANE TRANSPORTER PROTEIN YFCA-RELATED"/>
    <property type="match status" value="1"/>
</dbReference>
<keyword evidence="7 8" id="KW-0472">Membrane</keyword>
<comment type="subcellular location">
    <subcellularLocation>
        <location evidence="1 8">Cell membrane</location>
        <topology evidence="1 8">Multi-pass membrane protein</topology>
    </subcellularLocation>
</comment>
<dbReference type="Pfam" id="PF01925">
    <property type="entry name" value="TauE"/>
    <property type="match status" value="1"/>
</dbReference>
<feature type="transmembrane region" description="Helical" evidence="8">
    <location>
        <begin position="201"/>
        <end position="223"/>
    </location>
</feature>
<dbReference type="Proteomes" id="UP001226160">
    <property type="component" value="Unassembled WGS sequence"/>
</dbReference>
<dbReference type="EMBL" id="JASNVP010000004">
    <property type="protein sequence ID" value="MDK4325953.1"/>
    <property type="molecule type" value="Genomic_DNA"/>
</dbReference>
<feature type="transmembrane region" description="Helical" evidence="8">
    <location>
        <begin position="148"/>
        <end position="165"/>
    </location>
</feature>
<organism evidence="9 10">
    <name type="scientific">Corynebacterium propinquum</name>
    <dbReference type="NCBI Taxonomy" id="43769"/>
    <lineage>
        <taxon>Bacteria</taxon>
        <taxon>Bacillati</taxon>
        <taxon>Actinomycetota</taxon>
        <taxon>Actinomycetes</taxon>
        <taxon>Mycobacteriales</taxon>
        <taxon>Corynebacteriaceae</taxon>
        <taxon>Corynebacterium</taxon>
    </lineage>
</organism>
<dbReference type="RefSeq" id="WP_018120391.1">
    <property type="nucleotide sequence ID" value="NZ_CBCRTU010000014.1"/>
</dbReference>
<dbReference type="GeneID" id="64187695"/>
<evidence type="ECO:0000256" key="5">
    <source>
        <dbReference type="ARBA" id="ARBA00022692"/>
    </source>
</evidence>
<keyword evidence="5 8" id="KW-0812">Transmembrane</keyword>
<dbReference type="PANTHER" id="PTHR30269">
    <property type="entry name" value="TRANSMEMBRANE PROTEIN YFCA"/>
    <property type="match status" value="1"/>
</dbReference>
<keyword evidence="3" id="KW-0813">Transport</keyword>
<evidence type="ECO:0000313" key="9">
    <source>
        <dbReference type="EMBL" id="MDK4325953.1"/>
    </source>
</evidence>
<feature type="transmembrane region" description="Helical" evidence="8">
    <location>
        <begin position="243"/>
        <end position="261"/>
    </location>
</feature>
<gene>
    <name evidence="9" type="ORF">QPX54_05405</name>
</gene>
<evidence type="ECO:0000256" key="7">
    <source>
        <dbReference type="ARBA" id="ARBA00023136"/>
    </source>
</evidence>
<comment type="caution">
    <text evidence="9">The sequence shown here is derived from an EMBL/GenBank/DDBJ whole genome shotgun (WGS) entry which is preliminary data.</text>
</comment>
<evidence type="ECO:0000256" key="1">
    <source>
        <dbReference type="ARBA" id="ARBA00004651"/>
    </source>
</evidence>
<keyword evidence="4 8" id="KW-1003">Cell membrane</keyword>
<accession>A0AAP4BUC3</accession>